<proteinExistence type="predicted"/>
<dbReference type="STRING" id="1912961.BU204_20060"/>
<dbReference type="OrthoDB" id="9804312at2"/>
<organism evidence="2 3">
    <name type="scientific">Actinophytocola xanthii</name>
    <dbReference type="NCBI Taxonomy" id="1912961"/>
    <lineage>
        <taxon>Bacteria</taxon>
        <taxon>Bacillati</taxon>
        <taxon>Actinomycetota</taxon>
        <taxon>Actinomycetes</taxon>
        <taxon>Pseudonocardiales</taxon>
        <taxon>Pseudonocardiaceae</taxon>
    </lineage>
</organism>
<dbReference type="InterPro" id="IPR029063">
    <property type="entry name" value="SAM-dependent_MTases_sf"/>
</dbReference>
<name>A0A1Q8CMY3_9PSEU</name>
<keyword evidence="3" id="KW-1185">Reference proteome</keyword>
<dbReference type="InterPro" id="IPR013217">
    <property type="entry name" value="Methyltransf_12"/>
</dbReference>
<comment type="caution">
    <text evidence="2">The sequence shown here is derived from an EMBL/GenBank/DDBJ whole genome shotgun (WGS) entry which is preliminary data.</text>
</comment>
<reference evidence="2 3" key="1">
    <citation type="submission" date="2016-12" db="EMBL/GenBank/DDBJ databases">
        <title>The draft genome sequence of Actinophytocola sp. 11-183.</title>
        <authorList>
            <person name="Wang W."/>
            <person name="Yuan L."/>
        </authorList>
    </citation>
    <scope>NUCLEOTIDE SEQUENCE [LARGE SCALE GENOMIC DNA]</scope>
    <source>
        <strain evidence="2 3">11-183</strain>
    </source>
</reference>
<dbReference type="EMBL" id="MSIE01000037">
    <property type="protein sequence ID" value="OLF15712.1"/>
    <property type="molecule type" value="Genomic_DNA"/>
</dbReference>
<dbReference type="PANTHER" id="PTHR43464:SF83">
    <property type="entry name" value="MALONYL-[ACYL-CARRIER PROTEIN] O-METHYLTRANSFERASE"/>
    <property type="match status" value="1"/>
</dbReference>
<protein>
    <submittedName>
        <fullName evidence="2">SAM-dependent methyltransferase</fullName>
    </submittedName>
</protein>
<evidence type="ECO:0000313" key="3">
    <source>
        <dbReference type="Proteomes" id="UP000185596"/>
    </source>
</evidence>
<gene>
    <name evidence="2" type="ORF">BU204_20060</name>
</gene>
<dbReference type="RefSeq" id="WP_075127245.1">
    <property type="nucleotide sequence ID" value="NZ_MSIE01000037.1"/>
</dbReference>
<evidence type="ECO:0000259" key="1">
    <source>
        <dbReference type="Pfam" id="PF08242"/>
    </source>
</evidence>
<dbReference type="Pfam" id="PF08242">
    <property type="entry name" value="Methyltransf_12"/>
    <property type="match status" value="1"/>
</dbReference>
<keyword evidence="2" id="KW-0489">Methyltransferase</keyword>
<evidence type="ECO:0000313" key="2">
    <source>
        <dbReference type="EMBL" id="OLF15712.1"/>
    </source>
</evidence>
<dbReference type="CDD" id="cd02440">
    <property type="entry name" value="AdoMet_MTases"/>
    <property type="match status" value="1"/>
</dbReference>
<dbReference type="PANTHER" id="PTHR43464">
    <property type="entry name" value="METHYLTRANSFERASE"/>
    <property type="match status" value="1"/>
</dbReference>
<dbReference type="Proteomes" id="UP000185596">
    <property type="component" value="Unassembled WGS sequence"/>
</dbReference>
<accession>A0A1Q8CMY3</accession>
<dbReference type="SUPFAM" id="SSF53335">
    <property type="entry name" value="S-adenosyl-L-methionine-dependent methyltransferases"/>
    <property type="match status" value="1"/>
</dbReference>
<dbReference type="Gene3D" id="3.40.50.150">
    <property type="entry name" value="Vaccinia Virus protein VP39"/>
    <property type="match status" value="1"/>
</dbReference>
<keyword evidence="2" id="KW-0808">Transferase</keyword>
<sequence>MDVRSRVRQAGGQVEELLQRTLSRVGMSQPETTISADAQDYWSDAGGARWKANSHWRDASVFDGSDLWSRIGRRHLEMFQRGARLTGFDRPWGRVVEWGCGGGANAVHFAEAATEFVGVDVSAESLEECGRQVAAHCDTPYRPVLVEVADPERAVDEIGPCDVFLCCYVFELLPTPEYGERLLRVAQRLLKPGGLALIQVKYHDGGFWTRSRRRAYRTGVAGMTSYGIAEFWELVTKSGLRPESVQLVPKDELDERYAYFVVSRP</sequence>
<dbReference type="GO" id="GO:0008168">
    <property type="term" value="F:methyltransferase activity"/>
    <property type="evidence" value="ECO:0007669"/>
    <property type="project" value="UniProtKB-KW"/>
</dbReference>
<dbReference type="AlphaFoldDB" id="A0A1Q8CMY3"/>
<feature type="domain" description="Methyltransferase type 12" evidence="1">
    <location>
        <begin position="97"/>
        <end position="195"/>
    </location>
</feature>
<dbReference type="GO" id="GO:0032259">
    <property type="term" value="P:methylation"/>
    <property type="evidence" value="ECO:0007669"/>
    <property type="project" value="UniProtKB-KW"/>
</dbReference>